<evidence type="ECO:0000259" key="2">
    <source>
        <dbReference type="Pfam" id="PF03703"/>
    </source>
</evidence>
<dbReference type="Pfam" id="PF03703">
    <property type="entry name" value="bPH_2"/>
    <property type="match status" value="1"/>
</dbReference>
<name>A0A1G2CK36_9BACT</name>
<accession>A0A1G2CK36</accession>
<protein>
    <recommendedName>
        <fullName evidence="2">YdbS-like PH domain-containing protein</fullName>
    </recommendedName>
</protein>
<evidence type="ECO:0000313" key="3">
    <source>
        <dbReference type="EMBL" id="OGZ01090.1"/>
    </source>
</evidence>
<sequence>MIELHPDEIILLERRRYWLPFAMEALGLLVAAALPFAGFLFSESMPARLQALLSAYSLPFLFCATAWLLVIWIIFFTNWTNYYLDILLITNKRVIDVEQLGLFARDLAEMRIENIQDIRVEIVGLLASLLHFGNLHIQTAGEVKEFVIRNLYDPHAVKDIISKQHDDVMRNPPTARPSA</sequence>
<proteinExistence type="predicted"/>
<evidence type="ECO:0000313" key="4">
    <source>
        <dbReference type="Proteomes" id="UP000178495"/>
    </source>
</evidence>
<feature type="transmembrane region" description="Helical" evidence="1">
    <location>
        <begin position="53"/>
        <end position="76"/>
    </location>
</feature>
<dbReference type="STRING" id="1798652.A3A43_00410"/>
<dbReference type="InterPro" id="IPR005182">
    <property type="entry name" value="YdbS-like_PH"/>
</dbReference>
<feature type="domain" description="YdbS-like PH" evidence="2">
    <location>
        <begin position="89"/>
        <end position="161"/>
    </location>
</feature>
<dbReference type="PANTHER" id="PTHR37938">
    <property type="entry name" value="BLL0215 PROTEIN"/>
    <property type="match status" value="1"/>
</dbReference>
<organism evidence="3 4">
    <name type="scientific">Candidatus Liptonbacteria bacterium RIFCSPLOWO2_01_FULL_56_20</name>
    <dbReference type="NCBI Taxonomy" id="1798652"/>
    <lineage>
        <taxon>Bacteria</taxon>
        <taxon>Candidatus Liptoniibacteriota</taxon>
    </lineage>
</organism>
<comment type="caution">
    <text evidence="3">The sequence shown here is derived from an EMBL/GenBank/DDBJ whole genome shotgun (WGS) entry which is preliminary data.</text>
</comment>
<gene>
    <name evidence="3" type="ORF">A3A43_00410</name>
</gene>
<keyword evidence="1" id="KW-0472">Membrane</keyword>
<dbReference type="AlphaFoldDB" id="A0A1G2CK36"/>
<dbReference type="Proteomes" id="UP000178495">
    <property type="component" value="Unassembled WGS sequence"/>
</dbReference>
<evidence type="ECO:0000256" key="1">
    <source>
        <dbReference type="SAM" id="Phobius"/>
    </source>
</evidence>
<reference evidence="3 4" key="1">
    <citation type="journal article" date="2016" name="Nat. Commun.">
        <title>Thousands of microbial genomes shed light on interconnected biogeochemical processes in an aquifer system.</title>
        <authorList>
            <person name="Anantharaman K."/>
            <person name="Brown C.T."/>
            <person name="Hug L.A."/>
            <person name="Sharon I."/>
            <person name="Castelle C.J."/>
            <person name="Probst A.J."/>
            <person name="Thomas B.C."/>
            <person name="Singh A."/>
            <person name="Wilkins M.J."/>
            <person name="Karaoz U."/>
            <person name="Brodie E.L."/>
            <person name="Williams K.H."/>
            <person name="Hubbard S.S."/>
            <person name="Banfield J.F."/>
        </authorList>
    </citation>
    <scope>NUCLEOTIDE SEQUENCE [LARGE SCALE GENOMIC DNA]</scope>
</reference>
<keyword evidence="1" id="KW-1133">Transmembrane helix</keyword>
<feature type="transmembrane region" description="Helical" evidence="1">
    <location>
        <begin position="21"/>
        <end position="41"/>
    </location>
</feature>
<keyword evidence="1" id="KW-0812">Transmembrane</keyword>
<dbReference type="PANTHER" id="PTHR37938:SF1">
    <property type="entry name" value="BLL0215 PROTEIN"/>
    <property type="match status" value="1"/>
</dbReference>
<dbReference type="EMBL" id="MHLC01000021">
    <property type="protein sequence ID" value="OGZ01090.1"/>
    <property type="molecule type" value="Genomic_DNA"/>
</dbReference>